<evidence type="ECO:0000256" key="7">
    <source>
        <dbReference type="ARBA" id="ARBA00023118"/>
    </source>
</evidence>
<dbReference type="PROSITE" id="PS50878">
    <property type="entry name" value="RT_POL"/>
    <property type="match status" value="1"/>
</dbReference>
<dbReference type="SUPFAM" id="SSF56672">
    <property type="entry name" value="DNA/RNA polymerases"/>
    <property type="match status" value="1"/>
</dbReference>
<evidence type="ECO:0000256" key="5">
    <source>
        <dbReference type="ARBA" id="ARBA00022842"/>
    </source>
</evidence>
<dbReference type="InterPro" id="IPR043502">
    <property type="entry name" value="DNA/RNA_pol_sf"/>
</dbReference>
<gene>
    <name evidence="10" type="ORF">TW71_10225</name>
</gene>
<evidence type="ECO:0000256" key="8">
    <source>
        <dbReference type="ARBA" id="ARBA00034120"/>
    </source>
</evidence>
<dbReference type="InterPro" id="IPR000123">
    <property type="entry name" value="Reverse_transcriptase_msDNA"/>
</dbReference>
<dbReference type="PRINTS" id="PR00866">
    <property type="entry name" value="RNADNAPOLMS"/>
</dbReference>
<dbReference type="AlphaFoldDB" id="A0A837GAC5"/>
<dbReference type="GO" id="GO:0051607">
    <property type="term" value="P:defense response to virus"/>
    <property type="evidence" value="ECO:0007669"/>
    <property type="project" value="UniProtKB-KW"/>
</dbReference>
<evidence type="ECO:0000256" key="2">
    <source>
        <dbReference type="ARBA" id="ARBA00022679"/>
    </source>
</evidence>
<keyword evidence="5" id="KW-0460">Magnesium</keyword>
<evidence type="ECO:0000256" key="3">
    <source>
        <dbReference type="ARBA" id="ARBA00022695"/>
    </source>
</evidence>
<dbReference type="GO" id="GO:0003723">
    <property type="term" value="F:RNA binding"/>
    <property type="evidence" value="ECO:0007669"/>
    <property type="project" value="InterPro"/>
</dbReference>
<dbReference type="GO" id="GO:0003964">
    <property type="term" value="F:RNA-directed DNA polymerase activity"/>
    <property type="evidence" value="ECO:0007669"/>
    <property type="project" value="UniProtKB-KW"/>
</dbReference>
<evidence type="ECO:0000256" key="6">
    <source>
        <dbReference type="ARBA" id="ARBA00022918"/>
    </source>
</evidence>
<keyword evidence="3" id="KW-0548">Nucleotidyltransferase</keyword>
<comment type="catalytic activity">
    <reaction evidence="9">
        <text>DNA(n) + a 2'-deoxyribonucleoside 5'-triphosphate = DNA(n+1) + diphosphate</text>
        <dbReference type="Rhea" id="RHEA:22508"/>
        <dbReference type="Rhea" id="RHEA-COMP:17339"/>
        <dbReference type="Rhea" id="RHEA-COMP:17340"/>
        <dbReference type="ChEBI" id="CHEBI:33019"/>
        <dbReference type="ChEBI" id="CHEBI:61560"/>
        <dbReference type="ChEBI" id="CHEBI:173112"/>
        <dbReference type="EC" id="2.7.7.49"/>
    </reaction>
</comment>
<keyword evidence="4" id="KW-0479">Metal-binding</keyword>
<proteinExistence type="inferred from homology"/>
<dbReference type="InterPro" id="IPR051083">
    <property type="entry name" value="GrpII_Intron_Splice-Mob/Def"/>
</dbReference>
<dbReference type="PANTHER" id="PTHR34047:SF7">
    <property type="entry name" value="RNA-DIRECTED DNA POLYMERASE"/>
    <property type="match status" value="1"/>
</dbReference>
<sequence length="287" mass="33110">MCTLNERFYRLFNLAKRHDGFRHIESPYPKLKYIQRWINDNILSALPVHNNVFSYLQGKSHISNAKMHIGCKQMLKLDLVNFFGHISISQVEKVFIDCGYTEDLSNKLAKICTYYDHLPQGAPTSPALSNIIFYDLDCVFYDISQSNGLTYTRYADDLFFSGDNITKDVIDDIFSYLKDHGFSINDDKSRLVKDNQRKVVTGLVVQSDAIRVPKKMRRKFRKDSYYLIKNGYDNLGNERLFELLEVDELIGIGSYIKKVEPQNTYVSEALCELNKVKKSLMASASTT</sequence>
<dbReference type="EMBL" id="JXXR01000010">
    <property type="protein sequence ID" value="KJY74092.1"/>
    <property type="molecule type" value="Genomic_DNA"/>
</dbReference>
<dbReference type="GO" id="GO:0046872">
    <property type="term" value="F:metal ion binding"/>
    <property type="evidence" value="ECO:0007669"/>
    <property type="project" value="UniProtKB-KW"/>
</dbReference>
<dbReference type="InterPro" id="IPR043128">
    <property type="entry name" value="Rev_trsase/Diguanyl_cyclase"/>
</dbReference>
<organism evidence="10">
    <name type="scientific">Vibrio coralliilyticus</name>
    <dbReference type="NCBI Taxonomy" id="190893"/>
    <lineage>
        <taxon>Bacteria</taxon>
        <taxon>Pseudomonadati</taxon>
        <taxon>Pseudomonadota</taxon>
        <taxon>Gammaproteobacteria</taxon>
        <taxon>Vibrionales</taxon>
        <taxon>Vibrionaceae</taxon>
        <taxon>Vibrio</taxon>
    </lineage>
</organism>
<evidence type="ECO:0000313" key="10">
    <source>
        <dbReference type="EMBL" id="KJY74092.1"/>
    </source>
</evidence>
<name>A0A837GAC5_9VIBR</name>
<evidence type="ECO:0000256" key="9">
    <source>
        <dbReference type="ARBA" id="ARBA00048173"/>
    </source>
</evidence>
<dbReference type="InterPro" id="IPR000477">
    <property type="entry name" value="RT_dom"/>
</dbReference>
<dbReference type="Pfam" id="PF00078">
    <property type="entry name" value="RVT_1"/>
    <property type="match status" value="1"/>
</dbReference>
<dbReference type="PANTHER" id="PTHR34047">
    <property type="entry name" value="NUCLEAR INTRON MATURASE 1, MITOCHONDRIAL-RELATED"/>
    <property type="match status" value="1"/>
</dbReference>
<accession>A0A837GAC5</accession>
<dbReference type="CDD" id="cd03487">
    <property type="entry name" value="RT_Bac_retron_II"/>
    <property type="match status" value="1"/>
</dbReference>
<reference evidence="10" key="1">
    <citation type="journal article" date="2015" name="BMC Genomics">
        <title>Genome mining reveals unlocked bioactive potential of marine Gram-negative bacteria.</title>
        <authorList>
            <person name="Machado H."/>
            <person name="Sonnenschein E.C."/>
            <person name="Melchiorsen J."/>
            <person name="Gram L."/>
        </authorList>
    </citation>
    <scope>NUCLEOTIDE SEQUENCE</scope>
    <source>
        <strain evidence="10">S2052</strain>
    </source>
</reference>
<comment type="caution">
    <text evidence="10">The sequence shown here is derived from an EMBL/GenBank/DDBJ whole genome shotgun (WGS) entry which is preliminary data.</text>
</comment>
<protein>
    <recommendedName>
        <fullName evidence="1">RNA-directed DNA polymerase</fullName>
        <ecNumber evidence="1">2.7.7.49</ecNumber>
    </recommendedName>
</protein>
<comment type="similarity">
    <text evidence="8">Belongs to the bacterial reverse transcriptase family.</text>
</comment>
<dbReference type="Gene3D" id="3.30.70.270">
    <property type="match status" value="1"/>
</dbReference>
<dbReference type="EC" id="2.7.7.49" evidence="1"/>
<evidence type="ECO:0000256" key="4">
    <source>
        <dbReference type="ARBA" id="ARBA00022723"/>
    </source>
</evidence>
<keyword evidence="2" id="KW-0808">Transferase</keyword>
<evidence type="ECO:0000256" key="1">
    <source>
        <dbReference type="ARBA" id="ARBA00012493"/>
    </source>
</evidence>
<keyword evidence="6" id="KW-0695">RNA-directed DNA polymerase</keyword>
<keyword evidence="7" id="KW-0051">Antiviral defense</keyword>